<feature type="domain" description="EF-hand" evidence="16">
    <location>
        <begin position="353"/>
        <end position="388"/>
    </location>
</feature>
<dbReference type="FunFam" id="1.10.238.10:FF:000001">
    <property type="entry name" value="Calmodulin 1"/>
    <property type="match status" value="1"/>
</dbReference>
<dbReference type="AlphaFoldDB" id="G0QJA9"/>
<dbReference type="GeneID" id="14910894"/>
<dbReference type="PROSITE" id="PS00018">
    <property type="entry name" value="EF_HAND_1"/>
    <property type="match status" value="1"/>
</dbReference>
<dbReference type="SUPFAM" id="SSF47473">
    <property type="entry name" value="EF-hand"/>
    <property type="match status" value="1"/>
</dbReference>
<dbReference type="RefSeq" id="XP_004040003.1">
    <property type="nucleotide sequence ID" value="XM_004039955.1"/>
</dbReference>
<evidence type="ECO:0000256" key="2">
    <source>
        <dbReference type="ARBA" id="ARBA00012513"/>
    </source>
</evidence>
<dbReference type="SMART" id="SM00054">
    <property type="entry name" value="EFh"/>
    <property type="match status" value="2"/>
</dbReference>
<dbReference type="InterPro" id="IPR017441">
    <property type="entry name" value="Protein_kinase_ATP_BS"/>
</dbReference>
<dbReference type="GO" id="GO:0005524">
    <property type="term" value="F:ATP binding"/>
    <property type="evidence" value="ECO:0007669"/>
    <property type="project" value="UniProtKB-UniRule"/>
</dbReference>
<dbReference type="EC" id="2.7.11.1" evidence="2"/>
<dbReference type="PROSITE" id="PS50011">
    <property type="entry name" value="PROTEIN_KINASE_DOM"/>
    <property type="match status" value="1"/>
</dbReference>
<dbReference type="Gene3D" id="1.10.510.10">
    <property type="entry name" value="Transferase(Phosphotransferase) domain 1"/>
    <property type="match status" value="1"/>
</dbReference>
<keyword evidence="18" id="KW-1185">Reference proteome</keyword>
<evidence type="ECO:0000256" key="8">
    <source>
        <dbReference type="ARBA" id="ARBA00022777"/>
    </source>
</evidence>
<keyword evidence="17" id="KW-0413">Isomerase</keyword>
<dbReference type="InterPro" id="IPR008271">
    <property type="entry name" value="Ser/Thr_kinase_AS"/>
</dbReference>
<comment type="similarity">
    <text evidence="11">Belongs to the protein kinase superfamily. Ser/Thr protein kinase family. CDPK subfamily.</text>
</comment>
<dbReference type="eggNOG" id="KOG0032">
    <property type="taxonomic scope" value="Eukaryota"/>
</dbReference>
<dbReference type="GO" id="GO:0016853">
    <property type="term" value="F:isomerase activity"/>
    <property type="evidence" value="ECO:0007669"/>
    <property type="project" value="UniProtKB-KW"/>
</dbReference>
<keyword evidence="4 17" id="KW-0808">Transferase</keyword>
<dbReference type="OMA" id="IGFDAFC"/>
<evidence type="ECO:0000256" key="11">
    <source>
        <dbReference type="ARBA" id="ARBA00024334"/>
    </source>
</evidence>
<dbReference type="InterPro" id="IPR011009">
    <property type="entry name" value="Kinase-like_dom_sf"/>
</dbReference>
<evidence type="ECO:0000256" key="6">
    <source>
        <dbReference type="ARBA" id="ARBA00022737"/>
    </source>
</evidence>
<dbReference type="FunFam" id="1.10.510.10:FF:000726">
    <property type="entry name" value="Calcium-dependent protein kinase, putative"/>
    <property type="match status" value="1"/>
</dbReference>
<keyword evidence="9" id="KW-0106">Calcium</keyword>
<dbReference type="Pfam" id="PF00069">
    <property type="entry name" value="Pkinase"/>
    <property type="match status" value="1"/>
</dbReference>
<dbReference type="SUPFAM" id="SSF56112">
    <property type="entry name" value="Protein kinase-like (PK-like)"/>
    <property type="match status" value="1"/>
</dbReference>
<evidence type="ECO:0000256" key="4">
    <source>
        <dbReference type="ARBA" id="ARBA00022679"/>
    </source>
</evidence>
<dbReference type="Gene3D" id="3.30.200.20">
    <property type="entry name" value="Phosphorylase Kinase, domain 1"/>
    <property type="match status" value="1"/>
</dbReference>
<keyword evidence="10 14" id="KW-0067">ATP-binding</keyword>
<organism evidence="17 18">
    <name type="scientific">Ichthyophthirius multifiliis</name>
    <name type="common">White spot disease agent</name>
    <name type="synonym">Ich</name>
    <dbReference type="NCBI Taxonomy" id="5932"/>
    <lineage>
        <taxon>Eukaryota</taxon>
        <taxon>Sar</taxon>
        <taxon>Alveolata</taxon>
        <taxon>Ciliophora</taxon>
        <taxon>Intramacronucleata</taxon>
        <taxon>Oligohymenophorea</taxon>
        <taxon>Hymenostomatida</taxon>
        <taxon>Ophryoglenina</taxon>
        <taxon>Ichthyophthirius</taxon>
    </lineage>
</organism>
<dbReference type="InParanoid" id="G0QJA9"/>
<protein>
    <recommendedName>
        <fullName evidence="2">non-specific serine/threonine protein kinase</fullName>
        <ecNumber evidence="2">2.7.11.1</ecNumber>
    </recommendedName>
</protein>
<evidence type="ECO:0000256" key="3">
    <source>
        <dbReference type="ARBA" id="ARBA00022527"/>
    </source>
</evidence>
<dbReference type="InterPro" id="IPR002048">
    <property type="entry name" value="EF_hand_dom"/>
</dbReference>
<dbReference type="InterPro" id="IPR018247">
    <property type="entry name" value="EF_Hand_1_Ca_BS"/>
</dbReference>
<comment type="catalytic activity">
    <reaction evidence="13">
        <text>L-seryl-[protein] + ATP = O-phospho-L-seryl-[protein] + ADP + H(+)</text>
        <dbReference type="Rhea" id="RHEA:17989"/>
        <dbReference type="Rhea" id="RHEA-COMP:9863"/>
        <dbReference type="Rhea" id="RHEA-COMP:11604"/>
        <dbReference type="ChEBI" id="CHEBI:15378"/>
        <dbReference type="ChEBI" id="CHEBI:29999"/>
        <dbReference type="ChEBI" id="CHEBI:30616"/>
        <dbReference type="ChEBI" id="CHEBI:83421"/>
        <dbReference type="ChEBI" id="CHEBI:456216"/>
        <dbReference type="EC" id="2.7.11.1"/>
    </reaction>
</comment>
<evidence type="ECO:0000256" key="13">
    <source>
        <dbReference type="ARBA" id="ARBA00048679"/>
    </source>
</evidence>
<dbReference type="GO" id="GO:0004674">
    <property type="term" value="F:protein serine/threonine kinase activity"/>
    <property type="evidence" value="ECO:0007669"/>
    <property type="project" value="UniProtKB-KW"/>
</dbReference>
<evidence type="ECO:0000259" key="15">
    <source>
        <dbReference type="PROSITE" id="PS50011"/>
    </source>
</evidence>
<sequence>MGCGSSHNLDQVKLVKKKAQLTNFLQDSKRNIRQVYKFISVLGKGGFGTVKLAQMRNNSKQKIAIKIIQRSRLRSNEISFLRELEILRSLDHPYIIKFHEVYVDEMFFYICMEYCEGGELLERITQKKFFKESEVAQIMEKLLYAVNYMHNRGILHRDLKLQNILFASKSDNSDIKIIDFGLSSKCDEKDLNIVVGTPLYVSPNIIQGKYDRQCDNWSLGVILYILLVGYPPFNGDNKNEIFQKIQQVDYSLKGQEWDNITETAKDLVKKFLVIDSKKIISIRETLQHPWILQYSRRIQRESTSLIKNGQKKSIGNIYQQIDPKIINMLKNYKPQSKLKTELMKVLVNQLDEKEIESLNNAFSLLDFNYSGIIEISDLQQVMQEAGCKYTKSELQKIIKNISQNSSSNYIIQYSEFIAAALDQIVDLQTEKIQQFFKYFDRNNNNEISVQDLKEVFTRNGRTISDNNIAVMLKEFIPQGNGKITFKIFNKIIIGQNMYYKT</sequence>
<dbReference type="STRING" id="857967.G0QJA9"/>
<feature type="binding site" evidence="14">
    <location>
        <position position="66"/>
    </location>
    <ligand>
        <name>ATP</name>
        <dbReference type="ChEBI" id="CHEBI:30616"/>
    </ligand>
</feature>
<dbReference type="FunFam" id="3.30.200.20:FF:000315">
    <property type="entry name" value="Calcium-dependent protein kinase 3"/>
    <property type="match status" value="1"/>
</dbReference>
<dbReference type="SMART" id="SM00220">
    <property type="entry name" value="S_TKc"/>
    <property type="match status" value="1"/>
</dbReference>
<comment type="catalytic activity">
    <reaction evidence="12">
        <text>L-threonyl-[protein] + ATP = O-phospho-L-threonyl-[protein] + ADP + H(+)</text>
        <dbReference type="Rhea" id="RHEA:46608"/>
        <dbReference type="Rhea" id="RHEA-COMP:11060"/>
        <dbReference type="Rhea" id="RHEA-COMP:11605"/>
        <dbReference type="ChEBI" id="CHEBI:15378"/>
        <dbReference type="ChEBI" id="CHEBI:30013"/>
        <dbReference type="ChEBI" id="CHEBI:30616"/>
        <dbReference type="ChEBI" id="CHEBI:61977"/>
        <dbReference type="ChEBI" id="CHEBI:456216"/>
        <dbReference type="EC" id="2.7.11.1"/>
    </reaction>
</comment>
<keyword evidence="5" id="KW-0479">Metal-binding</keyword>
<dbReference type="PROSITE" id="PS00107">
    <property type="entry name" value="PROTEIN_KINASE_ATP"/>
    <property type="match status" value="1"/>
</dbReference>
<dbReference type="InterPro" id="IPR011992">
    <property type="entry name" value="EF-hand-dom_pair"/>
</dbReference>
<dbReference type="CDD" id="cd00051">
    <property type="entry name" value="EFh"/>
    <property type="match status" value="1"/>
</dbReference>
<proteinExistence type="inferred from homology"/>
<comment type="cofactor">
    <cofactor evidence="1">
        <name>Mg(2+)</name>
        <dbReference type="ChEBI" id="CHEBI:18420"/>
    </cofactor>
</comment>
<evidence type="ECO:0000256" key="1">
    <source>
        <dbReference type="ARBA" id="ARBA00001946"/>
    </source>
</evidence>
<evidence type="ECO:0000256" key="5">
    <source>
        <dbReference type="ARBA" id="ARBA00022723"/>
    </source>
</evidence>
<dbReference type="GO" id="GO:0005509">
    <property type="term" value="F:calcium ion binding"/>
    <property type="evidence" value="ECO:0007669"/>
    <property type="project" value="InterPro"/>
</dbReference>
<evidence type="ECO:0000256" key="12">
    <source>
        <dbReference type="ARBA" id="ARBA00047899"/>
    </source>
</evidence>
<dbReference type="EMBL" id="GL983054">
    <property type="protein sequence ID" value="EGR34699.1"/>
    <property type="molecule type" value="Genomic_DNA"/>
</dbReference>
<dbReference type="InterPro" id="IPR000719">
    <property type="entry name" value="Prot_kinase_dom"/>
</dbReference>
<evidence type="ECO:0000259" key="16">
    <source>
        <dbReference type="PROSITE" id="PS50222"/>
    </source>
</evidence>
<keyword evidence="7 14" id="KW-0547">Nucleotide-binding</keyword>
<dbReference type="OrthoDB" id="40902at2759"/>
<evidence type="ECO:0000256" key="10">
    <source>
        <dbReference type="ARBA" id="ARBA00022840"/>
    </source>
</evidence>
<dbReference type="Pfam" id="PF13499">
    <property type="entry name" value="EF-hand_7"/>
    <property type="match status" value="2"/>
</dbReference>
<dbReference type="Gene3D" id="1.10.238.10">
    <property type="entry name" value="EF-hand"/>
    <property type="match status" value="2"/>
</dbReference>
<dbReference type="CDD" id="cd05117">
    <property type="entry name" value="STKc_CAMK"/>
    <property type="match status" value="1"/>
</dbReference>
<reference evidence="17 18" key="1">
    <citation type="submission" date="2011-07" db="EMBL/GenBank/DDBJ databases">
        <authorList>
            <person name="Coyne R."/>
            <person name="Brami D."/>
            <person name="Johnson J."/>
            <person name="Hostetler J."/>
            <person name="Hannick L."/>
            <person name="Clark T."/>
            <person name="Cassidy-Hanley D."/>
            <person name="Inman J."/>
        </authorList>
    </citation>
    <scope>NUCLEOTIDE SEQUENCE [LARGE SCALE GENOMIC DNA]</scope>
    <source>
        <strain evidence="17 18">G5</strain>
    </source>
</reference>
<evidence type="ECO:0000313" key="17">
    <source>
        <dbReference type="EMBL" id="EGR34699.1"/>
    </source>
</evidence>
<evidence type="ECO:0000256" key="7">
    <source>
        <dbReference type="ARBA" id="ARBA00022741"/>
    </source>
</evidence>
<keyword evidence="8 17" id="KW-0418">Kinase</keyword>
<evidence type="ECO:0000256" key="9">
    <source>
        <dbReference type="ARBA" id="ARBA00022837"/>
    </source>
</evidence>
<dbReference type="PROSITE" id="PS00108">
    <property type="entry name" value="PROTEIN_KINASE_ST"/>
    <property type="match status" value="1"/>
</dbReference>
<name>G0QJA9_ICHMU</name>
<feature type="domain" description="Protein kinase" evidence="15">
    <location>
        <begin position="36"/>
        <end position="291"/>
    </location>
</feature>
<evidence type="ECO:0000313" key="18">
    <source>
        <dbReference type="Proteomes" id="UP000008983"/>
    </source>
</evidence>
<keyword evidence="3" id="KW-0723">Serine/threonine-protein kinase</keyword>
<evidence type="ECO:0000256" key="14">
    <source>
        <dbReference type="PROSITE-ProRule" id="PRU10141"/>
    </source>
</evidence>
<gene>
    <name evidence="17" type="ORF">IMG5_003610</name>
</gene>
<dbReference type="InterPro" id="IPR050205">
    <property type="entry name" value="CDPK_Ser/Thr_kinases"/>
</dbReference>
<dbReference type="PROSITE" id="PS50222">
    <property type="entry name" value="EF_HAND_2"/>
    <property type="match status" value="2"/>
</dbReference>
<accession>G0QJA9</accession>
<feature type="domain" description="EF-hand" evidence="16">
    <location>
        <begin position="427"/>
        <end position="462"/>
    </location>
</feature>
<dbReference type="Proteomes" id="UP000008983">
    <property type="component" value="Unassembled WGS sequence"/>
</dbReference>
<keyword evidence="6" id="KW-0677">Repeat</keyword>
<dbReference type="GO" id="GO:0106310">
    <property type="term" value="F:protein serine kinase activity"/>
    <property type="evidence" value="ECO:0007669"/>
    <property type="project" value="RHEA"/>
</dbReference>
<dbReference type="PANTHER" id="PTHR24349">
    <property type="entry name" value="SERINE/THREONINE-PROTEIN KINASE"/>
    <property type="match status" value="1"/>
</dbReference>